<dbReference type="STRING" id="216.LS73_00430"/>
<dbReference type="Proteomes" id="UP000029922">
    <property type="component" value="Unassembled WGS sequence"/>
</dbReference>
<evidence type="ECO:0000313" key="2">
    <source>
        <dbReference type="EMBL" id="STQ85779.1"/>
    </source>
</evidence>
<sequence length="317" mass="35539">MTTRELGKMYHISIQAINKKILKASSSHKNIIQIDNKYFVFTYTNGIGRGGKVLRIWSEPFNSEIEAEAFIYNQRIETIVKIYKKEDKYNIKAISKEVEAFINAYKANGEISLKNAGSDECDNEILSPQSNDKAVAQHHNVLHHKESINTGTESSKAISNKVSESSLLATASVAKSVDFANNECNNEIAINNNSFNDKVIDVSATQDSPMAQHDRVKAEHDKGSVRNNTIIETSGARLQNDNKVENDKVKDSSATHHSATHYSALLRHNTSGVIQHDLLAGMTRWQGLTQDYQIFILCSFISKIAYFVYLFIFINGF</sequence>
<accession>A0A377PTG0</accession>
<evidence type="ECO:0000256" key="1">
    <source>
        <dbReference type="SAM" id="Phobius"/>
    </source>
</evidence>
<keyword evidence="1" id="KW-1133">Transmembrane helix</keyword>
<protein>
    <submittedName>
        <fullName evidence="2">Uncharacterized protein</fullName>
    </submittedName>
</protein>
<reference evidence="2 5" key="2">
    <citation type="submission" date="2018-06" db="EMBL/GenBank/DDBJ databases">
        <authorList>
            <consortium name="Pathogen Informatics"/>
            <person name="Doyle S."/>
        </authorList>
    </citation>
    <scope>NUCLEOTIDE SEQUENCE [LARGE SCALE GENOMIC DNA]</scope>
    <source>
        <strain evidence="2 5">NCTC12714</strain>
    </source>
</reference>
<keyword evidence="1" id="KW-0812">Transmembrane</keyword>
<dbReference type="AlphaFoldDB" id="A0A377PTG0"/>
<name>A0A377PTG0_9HELI</name>
<dbReference type="RefSeq" id="WP_104717596.1">
    <property type="nucleotide sequence ID" value="NZ_FZML01000041.1"/>
</dbReference>
<evidence type="ECO:0000313" key="5">
    <source>
        <dbReference type="Proteomes" id="UP000255139"/>
    </source>
</evidence>
<reference evidence="3 4" key="1">
    <citation type="journal article" date="2014" name="Genome Announc.">
        <title>Draft genome sequences of eight enterohepatic helicobacter species isolated from both laboratory and wild rodents.</title>
        <authorList>
            <person name="Sheh A."/>
            <person name="Shen Z."/>
            <person name="Fox J.G."/>
        </authorList>
    </citation>
    <scope>NUCLEOTIDE SEQUENCE [LARGE SCALE GENOMIC DNA]</scope>
    <source>
        <strain evidence="3 4">ST1</strain>
    </source>
</reference>
<organism evidence="2 5">
    <name type="scientific">Helicobacter muridarum</name>
    <dbReference type="NCBI Taxonomy" id="216"/>
    <lineage>
        <taxon>Bacteria</taxon>
        <taxon>Pseudomonadati</taxon>
        <taxon>Campylobacterota</taxon>
        <taxon>Epsilonproteobacteria</taxon>
        <taxon>Campylobacterales</taxon>
        <taxon>Helicobacteraceae</taxon>
        <taxon>Helicobacter</taxon>
    </lineage>
</organism>
<evidence type="ECO:0000313" key="4">
    <source>
        <dbReference type="Proteomes" id="UP000029922"/>
    </source>
</evidence>
<keyword evidence="1" id="KW-0472">Membrane</keyword>
<feature type="transmembrane region" description="Helical" evidence="1">
    <location>
        <begin position="294"/>
        <end position="314"/>
    </location>
</feature>
<proteinExistence type="predicted"/>
<dbReference type="EMBL" id="UGJE01000002">
    <property type="protein sequence ID" value="STQ85779.1"/>
    <property type="molecule type" value="Genomic_DNA"/>
</dbReference>
<gene>
    <name evidence="3" type="ORF">LS73_008235</name>
    <name evidence="2" type="ORF">NCTC12714_00567</name>
</gene>
<evidence type="ECO:0000313" key="3">
    <source>
        <dbReference type="EMBL" id="TLD98801.1"/>
    </source>
</evidence>
<dbReference type="EMBL" id="JRPD02000023">
    <property type="protein sequence ID" value="TLD98801.1"/>
    <property type="molecule type" value="Genomic_DNA"/>
</dbReference>
<keyword evidence="5" id="KW-1185">Reference proteome</keyword>
<dbReference type="Proteomes" id="UP000255139">
    <property type="component" value="Unassembled WGS sequence"/>
</dbReference>